<protein>
    <submittedName>
        <fullName evidence="2">IRP1A</fullName>
    </submittedName>
</protein>
<sequence>MVNPYEHILKSFESNGRTFKYYDVSSLGNSYGKLPYSIRVLLESAVRNCDNFQVQSIIFMTRDKREFKRFGMPCRQ</sequence>
<evidence type="ECO:0000313" key="2">
    <source>
        <dbReference type="EMBL" id="QQP56827.1"/>
    </source>
</evidence>
<dbReference type="AlphaFoldDB" id="A0A7T8QVQ9"/>
<organism evidence="2 3">
    <name type="scientific">Caligus rogercresseyi</name>
    <name type="common">Sea louse</name>
    <dbReference type="NCBI Taxonomy" id="217165"/>
    <lineage>
        <taxon>Eukaryota</taxon>
        <taxon>Metazoa</taxon>
        <taxon>Ecdysozoa</taxon>
        <taxon>Arthropoda</taxon>
        <taxon>Crustacea</taxon>
        <taxon>Multicrustacea</taxon>
        <taxon>Hexanauplia</taxon>
        <taxon>Copepoda</taxon>
        <taxon>Siphonostomatoida</taxon>
        <taxon>Caligidae</taxon>
        <taxon>Caligus</taxon>
    </lineage>
</organism>
<evidence type="ECO:0000256" key="1">
    <source>
        <dbReference type="ARBA" id="ARBA00023004"/>
    </source>
</evidence>
<evidence type="ECO:0000313" key="3">
    <source>
        <dbReference type="Proteomes" id="UP000595437"/>
    </source>
</evidence>
<keyword evidence="1" id="KW-0408">Iron</keyword>
<dbReference type="EMBL" id="CP045890">
    <property type="protein sequence ID" value="QQP56827.1"/>
    <property type="molecule type" value="Genomic_DNA"/>
</dbReference>
<reference evidence="3" key="1">
    <citation type="submission" date="2021-01" db="EMBL/GenBank/DDBJ databases">
        <title>Caligus Genome Assembly.</title>
        <authorList>
            <person name="Gallardo-Escarate C."/>
        </authorList>
    </citation>
    <scope>NUCLEOTIDE SEQUENCE [LARGE SCALE GENOMIC DNA]</scope>
</reference>
<dbReference type="InterPro" id="IPR015931">
    <property type="entry name" value="Acnase/IPM_dHydase_lsu_aba_1/3"/>
</dbReference>
<dbReference type="Gene3D" id="3.30.499.10">
    <property type="entry name" value="Aconitase, domain 3"/>
    <property type="match status" value="1"/>
</dbReference>
<proteinExistence type="predicted"/>
<accession>A0A7T8QVQ9</accession>
<dbReference type="OrthoDB" id="6371394at2759"/>
<gene>
    <name evidence="2" type="ORF">FKW44_001624</name>
</gene>
<name>A0A7T8QVQ9_CALRO</name>
<dbReference type="Proteomes" id="UP000595437">
    <property type="component" value="Chromosome 1"/>
</dbReference>
<keyword evidence="3" id="KW-1185">Reference proteome</keyword>